<sequence length="52" mass="5388">MQKTLYLVLVSSALSFTIGCSGASETTSTPTDAIQEYADANPAPPEVPLDGE</sequence>
<dbReference type="AlphaFoldDB" id="M2A467"/>
<dbReference type="PATRIC" id="fig|1263867.3.peg.5056"/>
<name>M2A467_9BACT</name>
<feature type="compositionally biased region" description="Polar residues" evidence="1">
    <location>
        <begin position="23"/>
        <end position="32"/>
    </location>
</feature>
<proteinExistence type="predicted"/>
<dbReference type="EMBL" id="ANMO01000216">
    <property type="protein sequence ID" value="EMB14291.1"/>
    <property type="molecule type" value="Genomic_DNA"/>
</dbReference>
<dbReference type="PROSITE" id="PS51257">
    <property type="entry name" value="PROKAR_LIPOPROTEIN"/>
    <property type="match status" value="1"/>
</dbReference>
<dbReference type="Proteomes" id="UP000011529">
    <property type="component" value="Unassembled WGS sequence"/>
</dbReference>
<keyword evidence="2" id="KW-0732">Signal</keyword>
<feature type="region of interest" description="Disordered" evidence="1">
    <location>
        <begin position="21"/>
        <end position="52"/>
    </location>
</feature>
<reference evidence="3" key="1">
    <citation type="submission" date="2012-11" db="EMBL/GenBank/DDBJ databases">
        <title>Permanent draft genomes of Rhodopirellula europaea strain SH398 and 6C.</title>
        <authorList>
            <person name="Richter M."/>
            <person name="Richter-Heitmann T."/>
            <person name="Frank C."/>
            <person name="Harder J."/>
            <person name="Glockner F.O."/>
        </authorList>
    </citation>
    <scope>NUCLEOTIDE SEQUENCE</scope>
    <source>
        <strain evidence="3">6C</strain>
    </source>
</reference>
<reference evidence="3" key="2">
    <citation type="journal article" date="2013" name="Mar. Genomics">
        <title>Expression of sulfatases in Rhodopirellula baltica and the diversity of sulfatases in the genus Rhodopirellula.</title>
        <authorList>
            <person name="Wegner C.E."/>
            <person name="Richter-Heitmann T."/>
            <person name="Klindworth A."/>
            <person name="Klockow C."/>
            <person name="Richter M."/>
            <person name="Achstetter T."/>
            <person name="Glockner F.O."/>
            <person name="Harder J."/>
        </authorList>
    </citation>
    <scope>NUCLEOTIDE SEQUENCE [LARGE SCALE GENOMIC DNA]</scope>
    <source>
        <strain evidence="3">6C</strain>
    </source>
</reference>
<gene>
    <name evidence="3" type="ORF">RE6C_04713</name>
</gene>
<evidence type="ECO:0000313" key="3">
    <source>
        <dbReference type="EMBL" id="EMB14291.1"/>
    </source>
</evidence>
<evidence type="ECO:0000313" key="4">
    <source>
        <dbReference type="Proteomes" id="UP000011529"/>
    </source>
</evidence>
<evidence type="ECO:0000256" key="2">
    <source>
        <dbReference type="SAM" id="SignalP"/>
    </source>
</evidence>
<feature type="compositionally biased region" description="Pro residues" evidence="1">
    <location>
        <begin position="42"/>
        <end position="52"/>
    </location>
</feature>
<protein>
    <submittedName>
        <fullName evidence="3">Secreted protein</fullName>
    </submittedName>
</protein>
<evidence type="ECO:0000256" key="1">
    <source>
        <dbReference type="SAM" id="MobiDB-lite"/>
    </source>
</evidence>
<feature type="signal peptide" evidence="2">
    <location>
        <begin position="1"/>
        <end position="23"/>
    </location>
</feature>
<keyword evidence="4" id="KW-1185">Reference proteome</keyword>
<accession>M2A467</accession>
<organism evidence="3 4">
    <name type="scientific">Rhodopirellula europaea 6C</name>
    <dbReference type="NCBI Taxonomy" id="1263867"/>
    <lineage>
        <taxon>Bacteria</taxon>
        <taxon>Pseudomonadati</taxon>
        <taxon>Planctomycetota</taxon>
        <taxon>Planctomycetia</taxon>
        <taxon>Pirellulales</taxon>
        <taxon>Pirellulaceae</taxon>
        <taxon>Rhodopirellula</taxon>
    </lineage>
</organism>
<feature type="chain" id="PRO_5004019948" evidence="2">
    <location>
        <begin position="24"/>
        <end position="52"/>
    </location>
</feature>
<comment type="caution">
    <text evidence="3">The sequence shown here is derived from an EMBL/GenBank/DDBJ whole genome shotgun (WGS) entry which is preliminary data.</text>
</comment>